<feature type="domain" description="SWIM-type" evidence="2">
    <location>
        <begin position="414"/>
        <end position="450"/>
    </location>
</feature>
<dbReference type="OrthoDB" id="1749428at2759"/>
<dbReference type="PANTHER" id="PTHR47718">
    <property type="entry name" value="OS01G0519700 PROTEIN"/>
    <property type="match status" value="1"/>
</dbReference>
<dbReference type="Proteomes" id="UP001153555">
    <property type="component" value="Unassembled WGS sequence"/>
</dbReference>
<dbReference type="EMBL" id="CACSLK010031655">
    <property type="protein sequence ID" value="CAA0839947.1"/>
    <property type="molecule type" value="Genomic_DNA"/>
</dbReference>
<keyword evidence="1" id="KW-0479">Metal-binding</keyword>
<dbReference type="InterPro" id="IPR018289">
    <property type="entry name" value="MULE_transposase_dom"/>
</dbReference>
<sequence>TGVNLDIESDQQTPDQCQNVCNDGMLNNKFLTWELAEKWYIDYARNVGFDVRRCCCKTSKDGIVKNKQWECSNAGYRRIISEGHQRVRREKPNNRCGCPAKFCVARDIRDGLYRVTNFKIHWRMVVETTCDDEGGLTKFFWSDGFSQSAYEQFGDVLIFDSTYKTNTYKFPLVIFLEIDNHLNTTIFGGALLHNETSESYLWLLKKFLAAMKSKMPATVVTDQDDAMRSAIIKVFPEVKHRLCALHLERNCAQRVKAHGFCKIFGKFIMKNWTPNDFESEWELQINRHGVADNTWVKDTYKRKHQWCDAYLRGNFMGMTRTTQRAEFVNALFKQGENRAALLRSSLKTSIILWVTPLHGILVQLFGLYTRSVFGKVRREVDCEQNNIVIEKRTDDGESYVFQMENYDPTTKREWSVKVNINEGIFKCDCKMLETDGILCIHLFTAFKYLHVQK</sequence>
<proteinExistence type="predicted"/>
<gene>
    <name evidence="3" type="ORF">SHERM_06410</name>
</gene>
<accession>A0A9N7RQ76</accession>
<feature type="non-terminal residue" evidence="3">
    <location>
        <position position="453"/>
    </location>
</feature>
<dbReference type="AlphaFoldDB" id="A0A9N7RQ76"/>
<organism evidence="3 4">
    <name type="scientific">Striga hermonthica</name>
    <name type="common">Purple witchweed</name>
    <name type="synonym">Buchnera hermonthica</name>
    <dbReference type="NCBI Taxonomy" id="68872"/>
    <lineage>
        <taxon>Eukaryota</taxon>
        <taxon>Viridiplantae</taxon>
        <taxon>Streptophyta</taxon>
        <taxon>Embryophyta</taxon>
        <taxon>Tracheophyta</taxon>
        <taxon>Spermatophyta</taxon>
        <taxon>Magnoliopsida</taxon>
        <taxon>eudicotyledons</taxon>
        <taxon>Gunneridae</taxon>
        <taxon>Pentapetalae</taxon>
        <taxon>asterids</taxon>
        <taxon>lamiids</taxon>
        <taxon>Lamiales</taxon>
        <taxon>Orobanchaceae</taxon>
        <taxon>Buchnereae</taxon>
        <taxon>Striga</taxon>
    </lineage>
</organism>
<dbReference type="PROSITE" id="PS50966">
    <property type="entry name" value="ZF_SWIM"/>
    <property type="match status" value="1"/>
</dbReference>
<feature type="non-terminal residue" evidence="3">
    <location>
        <position position="1"/>
    </location>
</feature>
<reference evidence="3" key="1">
    <citation type="submission" date="2019-12" db="EMBL/GenBank/DDBJ databases">
        <authorList>
            <person name="Scholes J."/>
        </authorList>
    </citation>
    <scope>NUCLEOTIDE SEQUENCE</scope>
</reference>
<keyword evidence="4" id="KW-1185">Reference proteome</keyword>
<dbReference type="InterPro" id="IPR007527">
    <property type="entry name" value="Znf_SWIM"/>
</dbReference>
<dbReference type="PANTHER" id="PTHR47718:SF15">
    <property type="entry name" value="PROTEIN FAR1-RELATED SEQUENCE 5-LIKE"/>
    <property type="match status" value="1"/>
</dbReference>
<name>A0A9N7RQ76_STRHE</name>
<dbReference type="Pfam" id="PF10551">
    <property type="entry name" value="MULE"/>
    <property type="match status" value="1"/>
</dbReference>
<evidence type="ECO:0000259" key="2">
    <source>
        <dbReference type="PROSITE" id="PS50966"/>
    </source>
</evidence>
<dbReference type="GO" id="GO:0008270">
    <property type="term" value="F:zinc ion binding"/>
    <property type="evidence" value="ECO:0007669"/>
    <property type="project" value="UniProtKB-KW"/>
</dbReference>
<evidence type="ECO:0000313" key="4">
    <source>
        <dbReference type="Proteomes" id="UP001153555"/>
    </source>
</evidence>
<keyword evidence="1" id="KW-0862">Zinc</keyword>
<evidence type="ECO:0000313" key="3">
    <source>
        <dbReference type="EMBL" id="CAA0839947.1"/>
    </source>
</evidence>
<dbReference type="Pfam" id="PF03101">
    <property type="entry name" value="FAR1"/>
    <property type="match status" value="1"/>
</dbReference>
<keyword evidence="1" id="KW-0863">Zinc-finger</keyword>
<comment type="caution">
    <text evidence="3">The sequence shown here is derived from an EMBL/GenBank/DDBJ whole genome shotgun (WGS) entry which is preliminary data.</text>
</comment>
<dbReference type="InterPro" id="IPR004330">
    <property type="entry name" value="FAR1_DNA_bnd_dom"/>
</dbReference>
<evidence type="ECO:0000256" key="1">
    <source>
        <dbReference type="PROSITE-ProRule" id="PRU00325"/>
    </source>
</evidence>
<protein>
    <recommendedName>
        <fullName evidence="2">SWIM-type domain-containing protein</fullName>
    </recommendedName>
</protein>